<name>A0ABS2D1V4_9SPHN</name>
<keyword evidence="1" id="KW-0732">Signal</keyword>
<keyword evidence="3" id="KW-1185">Reference proteome</keyword>
<accession>A0ABS2D1V4</accession>
<reference evidence="2 3" key="1">
    <citation type="submission" date="2020-12" db="EMBL/GenBank/DDBJ databases">
        <title>Sphingomonas sp.</title>
        <authorList>
            <person name="Kim M.K."/>
        </authorList>
    </citation>
    <scope>NUCLEOTIDE SEQUENCE [LARGE SCALE GENOMIC DNA]</scope>
    <source>
        <strain evidence="2 3">BT552</strain>
    </source>
</reference>
<gene>
    <name evidence="2" type="ORF">ILT43_00805</name>
</gene>
<evidence type="ECO:0000256" key="1">
    <source>
        <dbReference type="SAM" id="SignalP"/>
    </source>
</evidence>
<dbReference type="Proteomes" id="UP000763641">
    <property type="component" value="Unassembled WGS sequence"/>
</dbReference>
<evidence type="ECO:0000313" key="3">
    <source>
        <dbReference type="Proteomes" id="UP000763641"/>
    </source>
</evidence>
<evidence type="ECO:0000313" key="2">
    <source>
        <dbReference type="EMBL" id="MBM6574895.1"/>
    </source>
</evidence>
<proteinExistence type="predicted"/>
<comment type="caution">
    <text evidence="2">The sequence shown here is derived from an EMBL/GenBank/DDBJ whole genome shotgun (WGS) entry which is preliminary data.</text>
</comment>
<feature type="chain" id="PRO_5047132193" description="Heavy-metal-associated domain-containing protein" evidence="1">
    <location>
        <begin position="24"/>
        <end position="412"/>
    </location>
</feature>
<protein>
    <recommendedName>
        <fullName evidence="4">Heavy-metal-associated domain-containing protein</fullName>
    </recommendedName>
</protein>
<dbReference type="EMBL" id="JAFEMC010000001">
    <property type="protein sequence ID" value="MBM6574895.1"/>
    <property type="molecule type" value="Genomic_DNA"/>
</dbReference>
<organism evidence="2 3">
    <name type="scientific">Sphingomonas longa</name>
    <dbReference type="NCBI Taxonomy" id="2778730"/>
    <lineage>
        <taxon>Bacteria</taxon>
        <taxon>Pseudomonadati</taxon>
        <taxon>Pseudomonadota</taxon>
        <taxon>Alphaproteobacteria</taxon>
        <taxon>Sphingomonadales</taxon>
        <taxon>Sphingomonadaceae</taxon>
        <taxon>Sphingomonas</taxon>
    </lineage>
</organism>
<feature type="signal peptide" evidence="1">
    <location>
        <begin position="1"/>
        <end position="23"/>
    </location>
</feature>
<evidence type="ECO:0008006" key="4">
    <source>
        <dbReference type="Google" id="ProtNLM"/>
    </source>
</evidence>
<dbReference type="RefSeq" id="WP_204193264.1">
    <property type="nucleotide sequence ID" value="NZ_JAFEMC010000001.1"/>
</dbReference>
<sequence length="412" mass="42611">MRRSIALAAVAALALASATVAQMDDTGRGVAPVDSAGAFEVSGVTVDVAAKTADGARLGGWRLAQRKAWVQLSRRLGGGGGLVSDGTLDQLVSGIVVENEQIGPTRYIARLGVLFDRGRTGAVLGIATSAGRSTPMLVIPVLWSGGIGQVFEQRTPWQEAWARFRTGNSSVDYIRPSGTGADPLLLNVGQIQRPGRGWWRTIIDQYGASDVLIPTVRLTRQYPGGPVIGAFEARHGPDNDLIGRFLLRVGTSAGVPQLLDAGVQRLDAIYQQALRSGRLEPDVALSPPPKPADTQAPVPTGDIDTVMANLGTPAIGAGATLTIQFDTPGTASVANTEALVRATPGVRSAATTSLALGGVSLMRVVTDGGAAALTAALEARGYQVQGAGDTLRIRRAPQVVPPDVPADSQTAG</sequence>